<sequence>MKYNSSASLVICASRLCLNHDVIEKCFVSNPLALWKERSLHHTDCLRSVNNMGCAKVFLFFFNAIYLGISAAVIYLAVWLIKKFGDISKITTNPHTFVPCGILVGIGVVIFVTALFGCCGAGSDSKCCLSVFVFLLFIVFALEVAAGVMGCIYQNKAEGYLSEGFIDAIKSYDPNHKDSLEKAVDALQKSVSSYCNFNELFFKWNSSVVEANIQMTGVIPNIIHYVRILGHAVVIPFMTIGCLNKLTDEVKQNLDYVLGIAIGVAVFQLLGIVGAFYLMCCSREQGYLKIRGGTHV</sequence>
<dbReference type="InterPro" id="IPR018499">
    <property type="entry name" value="Tetraspanin/Peripherin"/>
</dbReference>
<keyword evidence="4 5" id="KW-0472">Membrane</keyword>
<organism evidence="6 7">
    <name type="scientific">Acropora cervicornis</name>
    <name type="common">Staghorn coral</name>
    <dbReference type="NCBI Taxonomy" id="6130"/>
    <lineage>
        <taxon>Eukaryota</taxon>
        <taxon>Metazoa</taxon>
        <taxon>Cnidaria</taxon>
        <taxon>Anthozoa</taxon>
        <taxon>Hexacorallia</taxon>
        <taxon>Scleractinia</taxon>
        <taxon>Astrocoeniina</taxon>
        <taxon>Acroporidae</taxon>
        <taxon>Acropora</taxon>
    </lineage>
</organism>
<keyword evidence="7" id="KW-1185">Reference proteome</keyword>
<evidence type="ECO:0000256" key="2">
    <source>
        <dbReference type="ARBA" id="ARBA00022692"/>
    </source>
</evidence>
<evidence type="ECO:0000256" key="5">
    <source>
        <dbReference type="SAM" id="Phobius"/>
    </source>
</evidence>
<comment type="caution">
    <text evidence="6">The sequence shown here is derived from an EMBL/GenBank/DDBJ whole genome shotgun (WGS) entry which is preliminary data.</text>
</comment>
<dbReference type="EMBL" id="JARQWQ010000041">
    <property type="protein sequence ID" value="KAK2559263.1"/>
    <property type="molecule type" value="Genomic_DNA"/>
</dbReference>
<feature type="transmembrane region" description="Helical" evidence="5">
    <location>
        <begin position="256"/>
        <end position="279"/>
    </location>
</feature>
<dbReference type="PRINTS" id="PR00259">
    <property type="entry name" value="TMFOUR"/>
</dbReference>
<comment type="subcellular location">
    <subcellularLocation>
        <location evidence="1">Membrane</location>
        <topology evidence="1">Multi-pass membrane protein</topology>
    </subcellularLocation>
</comment>
<accession>A0AAD9V2W5</accession>
<name>A0AAD9V2W5_ACRCE</name>
<feature type="transmembrane region" description="Helical" evidence="5">
    <location>
        <begin position="57"/>
        <end position="81"/>
    </location>
</feature>
<evidence type="ECO:0000256" key="4">
    <source>
        <dbReference type="ARBA" id="ARBA00023136"/>
    </source>
</evidence>
<keyword evidence="3 5" id="KW-1133">Transmembrane helix</keyword>
<dbReference type="PANTHER" id="PTHR19282:SF534">
    <property type="entry name" value="TETRASPANIN FAMILY-RELATED"/>
    <property type="match status" value="1"/>
</dbReference>
<feature type="transmembrane region" description="Helical" evidence="5">
    <location>
        <begin position="131"/>
        <end position="155"/>
    </location>
</feature>
<reference evidence="6" key="1">
    <citation type="journal article" date="2023" name="G3 (Bethesda)">
        <title>Whole genome assembly and annotation of the endangered Caribbean coral Acropora cervicornis.</title>
        <authorList>
            <person name="Selwyn J.D."/>
            <person name="Vollmer S.V."/>
        </authorList>
    </citation>
    <scope>NUCLEOTIDE SEQUENCE</scope>
    <source>
        <strain evidence="6">K2</strain>
    </source>
</reference>
<keyword evidence="2 5" id="KW-0812">Transmembrane</keyword>
<gene>
    <name evidence="6" type="ORF">P5673_018408</name>
</gene>
<dbReference type="PANTHER" id="PTHR19282">
    <property type="entry name" value="TETRASPANIN"/>
    <property type="match status" value="1"/>
</dbReference>
<evidence type="ECO:0000313" key="6">
    <source>
        <dbReference type="EMBL" id="KAK2559263.1"/>
    </source>
</evidence>
<evidence type="ECO:0000256" key="3">
    <source>
        <dbReference type="ARBA" id="ARBA00022989"/>
    </source>
</evidence>
<reference evidence="6" key="2">
    <citation type="journal article" date="2023" name="Science">
        <title>Genomic signatures of disease resistance in endangered staghorn corals.</title>
        <authorList>
            <person name="Vollmer S.V."/>
            <person name="Selwyn J.D."/>
            <person name="Despard B.A."/>
            <person name="Roesel C.L."/>
        </authorList>
    </citation>
    <scope>NUCLEOTIDE SEQUENCE</scope>
    <source>
        <strain evidence="6">K2</strain>
    </source>
</reference>
<feature type="transmembrane region" description="Helical" evidence="5">
    <location>
        <begin position="96"/>
        <end position="119"/>
    </location>
</feature>
<feature type="transmembrane region" description="Helical" evidence="5">
    <location>
        <begin position="222"/>
        <end position="244"/>
    </location>
</feature>
<dbReference type="AlphaFoldDB" id="A0AAD9V2W5"/>
<evidence type="ECO:0000256" key="1">
    <source>
        <dbReference type="ARBA" id="ARBA00004141"/>
    </source>
</evidence>
<proteinExistence type="predicted"/>
<dbReference type="Proteomes" id="UP001249851">
    <property type="component" value="Unassembled WGS sequence"/>
</dbReference>
<dbReference type="GO" id="GO:0005886">
    <property type="term" value="C:plasma membrane"/>
    <property type="evidence" value="ECO:0007669"/>
    <property type="project" value="TreeGrafter"/>
</dbReference>
<protein>
    <submittedName>
        <fullName evidence="6">Tetraspanin-36</fullName>
    </submittedName>
</protein>
<dbReference type="Pfam" id="PF00335">
    <property type="entry name" value="Tetraspanin"/>
    <property type="match status" value="1"/>
</dbReference>
<evidence type="ECO:0000313" key="7">
    <source>
        <dbReference type="Proteomes" id="UP001249851"/>
    </source>
</evidence>